<dbReference type="AlphaFoldDB" id="A0A8J3CBY8"/>
<dbReference type="Proteomes" id="UP000637578">
    <property type="component" value="Unassembled WGS sequence"/>
</dbReference>
<dbReference type="RefSeq" id="WP_189055243.1">
    <property type="nucleotide sequence ID" value="NZ_BMMK01000004.1"/>
</dbReference>
<dbReference type="EMBL" id="BMMK01000004">
    <property type="protein sequence ID" value="GGM45041.1"/>
    <property type="molecule type" value="Genomic_DNA"/>
</dbReference>
<gene>
    <name evidence="2" type="ORF">GCM10012275_15100</name>
</gene>
<evidence type="ECO:0000259" key="1">
    <source>
        <dbReference type="SMART" id="SM00943"/>
    </source>
</evidence>
<name>A0A8J3CBY8_9PSEU</name>
<accession>A0A8J3CBY8</accession>
<evidence type="ECO:0000313" key="2">
    <source>
        <dbReference type="EMBL" id="GGM45041.1"/>
    </source>
</evidence>
<sequence>MDWSDSWRGAFRIELRAEAIGLAWRGWPVLPGTYPAGARWAGRNGAQNEGPVPVYQDWARRVGMEPDQVASCWNGRQYTLLVATGHVVDAVEVGSELGRRAAAALRAAGVPVPIAATPTGQWLFLMEPGLGLGAELSSYEGITLHSKGSWIPLPPSPFQHGVVHWRVKPQVCNWELPHPHIVRDALLAAVHDEAIQGAAARGASPQGVRLQPV</sequence>
<dbReference type="InterPro" id="IPR015330">
    <property type="entry name" value="DNA_primase/pol_bifunc_N"/>
</dbReference>
<organism evidence="2 3">
    <name type="scientific">Longimycelium tulufanense</name>
    <dbReference type="NCBI Taxonomy" id="907463"/>
    <lineage>
        <taxon>Bacteria</taxon>
        <taxon>Bacillati</taxon>
        <taxon>Actinomycetota</taxon>
        <taxon>Actinomycetes</taxon>
        <taxon>Pseudonocardiales</taxon>
        <taxon>Pseudonocardiaceae</taxon>
        <taxon>Longimycelium</taxon>
    </lineage>
</organism>
<proteinExistence type="predicted"/>
<protein>
    <submittedName>
        <fullName evidence="2">DNA primase</fullName>
    </submittedName>
</protein>
<evidence type="ECO:0000313" key="3">
    <source>
        <dbReference type="Proteomes" id="UP000637578"/>
    </source>
</evidence>
<dbReference type="SMART" id="SM00943">
    <property type="entry name" value="Prim-Pol"/>
    <property type="match status" value="1"/>
</dbReference>
<feature type="domain" description="DNA primase/polymerase bifunctional N-terminal" evidence="1">
    <location>
        <begin position="19"/>
        <end position="176"/>
    </location>
</feature>
<keyword evidence="3" id="KW-1185">Reference proteome</keyword>
<reference evidence="2" key="1">
    <citation type="journal article" date="2014" name="Int. J. Syst. Evol. Microbiol.">
        <title>Complete genome sequence of Corynebacterium casei LMG S-19264T (=DSM 44701T), isolated from a smear-ripened cheese.</title>
        <authorList>
            <consortium name="US DOE Joint Genome Institute (JGI-PGF)"/>
            <person name="Walter F."/>
            <person name="Albersmeier A."/>
            <person name="Kalinowski J."/>
            <person name="Ruckert C."/>
        </authorList>
    </citation>
    <scope>NUCLEOTIDE SEQUENCE</scope>
    <source>
        <strain evidence="2">CGMCC 4.5737</strain>
    </source>
</reference>
<reference evidence="2" key="2">
    <citation type="submission" date="2020-09" db="EMBL/GenBank/DDBJ databases">
        <authorList>
            <person name="Sun Q."/>
            <person name="Zhou Y."/>
        </authorList>
    </citation>
    <scope>NUCLEOTIDE SEQUENCE</scope>
    <source>
        <strain evidence="2">CGMCC 4.5737</strain>
    </source>
</reference>
<comment type="caution">
    <text evidence="2">The sequence shown here is derived from an EMBL/GenBank/DDBJ whole genome shotgun (WGS) entry which is preliminary data.</text>
</comment>